<dbReference type="AlphaFoldDB" id="A0A2R6WQI4"/>
<keyword evidence="2" id="KW-1185">Reference proteome</keyword>
<dbReference type="Proteomes" id="UP000244005">
    <property type="component" value="Unassembled WGS sequence"/>
</dbReference>
<dbReference type="EMBL" id="KZ772738">
    <property type="protein sequence ID" value="PTQ36132.1"/>
    <property type="molecule type" value="Genomic_DNA"/>
</dbReference>
<name>A0A2R6WQI4_MARPO</name>
<proteinExistence type="predicted"/>
<reference evidence="2" key="1">
    <citation type="journal article" date="2017" name="Cell">
        <title>Insights into land plant evolution garnered from the Marchantia polymorpha genome.</title>
        <authorList>
            <person name="Bowman J.L."/>
            <person name="Kohchi T."/>
            <person name="Yamato K.T."/>
            <person name="Jenkins J."/>
            <person name="Shu S."/>
            <person name="Ishizaki K."/>
            <person name="Yamaoka S."/>
            <person name="Nishihama R."/>
            <person name="Nakamura Y."/>
            <person name="Berger F."/>
            <person name="Adam C."/>
            <person name="Aki S.S."/>
            <person name="Althoff F."/>
            <person name="Araki T."/>
            <person name="Arteaga-Vazquez M.A."/>
            <person name="Balasubrmanian S."/>
            <person name="Barry K."/>
            <person name="Bauer D."/>
            <person name="Boehm C.R."/>
            <person name="Briginshaw L."/>
            <person name="Caballero-Perez J."/>
            <person name="Catarino B."/>
            <person name="Chen F."/>
            <person name="Chiyoda S."/>
            <person name="Chovatia M."/>
            <person name="Davies K.M."/>
            <person name="Delmans M."/>
            <person name="Demura T."/>
            <person name="Dierschke T."/>
            <person name="Dolan L."/>
            <person name="Dorantes-Acosta A.E."/>
            <person name="Eklund D.M."/>
            <person name="Florent S.N."/>
            <person name="Flores-Sandoval E."/>
            <person name="Fujiyama A."/>
            <person name="Fukuzawa H."/>
            <person name="Galik B."/>
            <person name="Grimanelli D."/>
            <person name="Grimwood J."/>
            <person name="Grossniklaus U."/>
            <person name="Hamada T."/>
            <person name="Haseloff J."/>
            <person name="Hetherington A.J."/>
            <person name="Higo A."/>
            <person name="Hirakawa Y."/>
            <person name="Hundley H.N."/>
            <person name="Ikeda Y."/>
            <person name="Inoue K."/>
            <person name="Inoue S.I."/>
            <person name="Ishida S."/>
            <person name="Jia Q."/>
            <person name="Kakita M."/>
            <person name="Kanazawa T."/>
            <person name="Kawai Y."/>
            <person name="Kawashima T."/>
            <person name="Kennedy M."/>
            <person name="Kinose K."/>
            <person name="Kinoshita T."/>
            <person name="Kohara Y."/>
            <person name="Koide E."/>
            <person name="Komatsu K."/>
            <person name="Kopischke S."/>
            <person name="Kubo M."/>
            <person name="Kyozuka J."/>
            <person name="Lagercrantz U."/>
            <person name="Lin S.S."/>
            <person name="Lindquist E."/>
            <person name="Lipzen A.M."/>
            <person name="Lu C.W."/>
            <person name="De Luna E."/>
            <person name="Martienssen R.A."/>
            <person name="Minamino N."/>
            <person name="Mizutani M."/>
            <person name="Mizutani M."/>
            <person name="Mochizuki N."/>
            <person name="Monte I."/>
            <person name="Mosher R."/>
            <person name="Nagasaki H."/>
            <person name="Nakagami H."/>
            <person name="Naramoto S."/>
            <person name="Nishitani K."/>
            <person name="Ohtani M."/>
            <person name="Okamoto T."/>
            <person name="Okumura M."/>
            <person name="Phillips J."/>
            <person name="Pollak B."/>
            <person name="Reinders A."/>
            <person name="Rovekamp M."/>
            <person name="Sano R."/>
            <person name="Sawa S."/>
            <person name="Schmid M.W."/>
            <person name="Shirakawa M."/>
            <person name="Solano R."/>
            <person name="Spunde A."/>
            <person name="Suetsugu N."/>
            <person name="Sugano S."/>
            <person name="Sugiyama A."/>
            <person name="Sun R."/>
            <person name="Suzuki Y."/>
            <person name="Takenaka M."/>
            <person name="Takezawa D."/>
            <person name="Tomogane H."/>
            <person name="Tsuzuki M."/>
            <person name="Ueda T."/>
            <person name="Umeda M."/>
            <person name="Ward J.M."/>
            <person name="Watanabe Y."/>
            <person name="Yazaki K."/>
            <person name="Yokoyama R."/>
            <person name="Yoshitake Y."/>
            <person name="Yotsui I."/>
            <person name="Zachgo S."/>
            <person name="Schmutz J."/>
        </authorList>
    </citation>
    <scope>NUCLEOTIDE SEQUENCE [LARGE SCALE GENOMIC DNA]</scope>
    <source>
        <strain evidence="2">Tak-1</strain>
    </source>
</reference>
<evidence type="ECO:0000313" key="2">
    <source>
        <dbReference type="Proteomes" id="UP000244005"/>
    </source>
</evidence>
<protein>
    <submittedName>
        <fullName evidence="1">Uncharacterized protein</fullName>
    </submittedName>
</protein>
<organism evidence="1 2">
    <name type="scientific">Marchantia polymorpha</name>
    <name type="common">Common liverwort</name>
    <name type="synonym">Marchantia aquatica</name>
    <dbReference type="NCBI Taxonomy" id="3197"/>
    <lineage>
        <taxon>Eukaryota</taxon>
        <taxon>Viridiplantae</taxon>
        <taxon>Streptophyta</taxon>
        <taxon>Embryophyta</taxon>
        <taxon>Marchantiophyta</taxon>
        <taxon>Marchantiopsida</taxon>
        <taxon>Marchantiidae</taxon>
        <taxon>Marchantiales</taxon>
        <taxon>Marchantiaceae</taxon>
        <taxon>Marchantia</taxon>
    </lineage>
</organism>
<gene>
    <name evidence="1" type="ORF">MARPO_0066s0085</name>
</gene>
<evidence type="ECO:0000313" key="1">
    <source>
        <dbReference type="EMBL" id="PTQ36132.1"/>
    </source>
</evidence>
<accession>A0A2R6WQI4</accession>
<sequence length="111" mass="12825">MRSLDEAKRIVLIRARPILLPNIIEKSSPKKIQYISFFLDEKALSIFSFFCQFFFSFFVRQSPALCFVGQYFGFVLYQKTKSGTLSDSAWALRGPCSLVLASYFLKRTTIK</sequence>